<dbReference type="AlphaFoldDB" id="A0A3G8M223"/>
<feature type="signal peptide" evidence="1">
    <location>
        <begin position="1"/>
        <end position="24"/>
    </location>
</feature>
<accession>A0A3G8M223</accession>
<dbReference type="EMBL" id="CP034086">
    <property type="protein sequence ID" value="AZG75996.1"/>
    <property type="molecule type" value="Genomic_DNA"/>
</dbReference>
<organism evidence="2 3">
    <name type="scientific">Methylocystis rosea</name>
    <dbReference type="NCBI Taxonomy" id="173366"/>
    <lineage>
        <taxon>Bacteria</taxon>
        <taxon>Pseudomonadati</taxon>
        <taxon>Pseudomonadota</taxon>
        <taxon>Alphaproteobacteria</taxon>
        <taxon>Hyphomicrobiales</taxon>
        <taxon>Methylocystaceae</taxon>
        <taxon>Methylocystis</taxon>
    </lineage>
</organism>
<gene>
    <name evidence="2" type="ORF">EHO51_04195</name>
</gene>
<evidence type="ECO:0000313" key="2">
    <source>
        <dbReference type="EMBL" id="AZG75996.1"/>
    </source>
</evidence>
<feature type="chain" id="PRO_5018119246" evidence="1">
    <location>
        <begin position="25"/>
        <end position="185"/>
    </location>
</feature>
<evidence type="ECO:0000256" key="1">
    <source>
        <dbReference type="SAM" id="SignalP"/>
    </source>
</evidence>
<dbReference type="Proteomes" id="UP000273982">
    <property type="component" value="Chromosome"/>
</dbReference>
<evidence type="ECO:0000313" key="3">
    <source>
        <dbReference type="Proteomes" id="UP000273982"/>
    </source>
</evidence>
<sequence length="185" mass="20060">MFKSHLIVSAAICAFVFATVTAQAEPLPSLGCYARAYDKAHLSAHKNQIVDKAWLSIETRKDTPPYPFSATLQFSTKGRAKRTFSTFGACKEDRGGLLCNASVSAEETDLCKAKNDGVHHCRIGYSESGSFRIAALAERVLVTVVERLEMPGPDAGGRSSYLYLSPDNAENHAFLLQPADAKACK</sequence>
<reference evidence="2 3" key="1">
    <citation type="submission" date="2018-11" db="EMBL/GenBank/DDBJ databases">
        <title>Genome squencing of methanotrophic bacteria isolated from alkaline groundwater in Korea.</title>
        <authorList>
            <person name="Nguyen L.N."/>
        </authorList>
    </citation>
    <scope>NUCLEOTIDE SEQUENCE [LARGE SCALE GENOMIC DNA]</scope>
    <source>
        <strain evidence="2 3">GW6</strain>
    </source>
</reference>
<name>A0A3G8M223_9HYPH</name>
<dbReference type="RefSeq" id="WP_124737836.1">
    <property type="nucleotide sequence ID" value="NZ_CP034086.1"/>
</dbReference>
<protein>
    <submittedName>
        <fullName evidence="2">Uncharacterized protein</fullName>
    </submittedName>
</protein>
<keyword evidence="1" id="KW-0732">Signal</keyword>
<proteinExistence type="predicted"/>
<dbReference type="KEGG" id="mros:EHO51_04195"/>